<proteinExistence type="predicted"/>
<evidence type="ECO:0000313" key="2">
    <source>
        <dbReference type="Proteomes" id="UP000547628"/>
    </source>
</evidence>
<sequence length="112" mass="12907">MQELFICGVRLMIRYNGDVVYSESGSGIKATSRILFNEAQVTAIKSIARDEFNKQADYGIVYVVKDMKLDDYGKLELINVFEELHDAQRYATDHPRAVIIPREVQKHDQIKK</sequence>
<gene>
    <name evidence="1" type="ORF">H5S41_06180</name>
</gene>
<reference evidence="1 2" key="1">
    <citation type="submission" date="2020-07" db="EMBL/GenBank/DDBJ databases">
        <title>Description of Limosilactobacillus balticus sp. nov., Limosilactobacillus agrestis sp. nov., Limosilactobacillus albertensis sp. nov., Limosilactobacillus rudii sp. nov., Limosilactobacillus fastidiosus sp. nov., five novel Limosilactobacillus species isolated from the vertebrate gastrointestinal tract, and proposal of 6 subspecies of Limosilactobacillus reuteri adapted to the gastrointestinal tract of specific vertebrate hosts.</title>
        <authorList>
            <person name="Li F."/>
            <person name="Cheng C."/>
            <person name="Zheng J."/>
            <person name="Quevedo R.M."/>
            <person name="Li J."/>
            <person name="Roos S."/>
            <person name="Gaenzle M.G."/>
            <person name="Walter J."/>
        </authorList>
    </citation>
    <scope>NUCLEOTIDE SEQUENCE [LARGE SCALE GENOMIC DNA]</scope>
    <source>
        <strain evidence="1 2">Lr3000</strain>
    </source>
</reference>
<comment type="caution">
    <text evidence="1">The sequence shown here is derived from an EMBL/GenBank/DDBJ whole genome shotgun (WGS) entry which is preliminary data.</text>
</comment>
<dbReference type="AlphaFoldDB" id="A0A839GZC0"/>
<accession>A0A839GZC0</accession>
<name>A0A839GZC0_9LACO</name>
<dbReference type="Proteomes" id="UP000547628">
    <property type="component" value="Unassembled WGS sequence"/>
</dbReference>
<protein>
    <submittedName>
        <fullName evidence="1">Uncharacterized protein</fullName>
    </submittedName>
</protein>
<organism evidence="1 2">
    <name type="scientific">Limosilactobacillus albertensis</name>
    <dbReference type="NCBI Taxonomy" id="2759752"/>
    <lineage>
        <taxon>Bacteria</taxon>
        <taxon>Bacillati</taxon>
        <taxon>Bacillota</taxon>
        <taxon>Bacilli</taxon>
        <taxon>Lactobacillales</taxon>
        <taxon>Lactobacillaceae</taxon>
        <taxon>Limosilactobacillus</taxon>
    </lineage>
</organism>
<evidence type="ECO:0000313" key="1">
    <source>
        <dbReference type="EMBL" id="MBB1123543.1"/>
    </source>
</evidence>
<dbReference type="EMBL" id="JACIVD010000062">
    <property type="protein sequence ID" value="MBB1123543.1"/>
    <property type="molecule type" value="Genomic_DNA"/>
</dbReference>